<keyword evidence="8" id="KW-0808">Transferase</keyword>
<sequence>MLQGITRCHIQRELYSCSTLFLQMSLIFKVTKWVPPFELHTIDINNCQLGPGFPIWLQPQTQISCVRLPSTGISGSIPEEWLLKISSQLYCMDLSHNQIQGKLPFQLQFPTLDDMNLSYNQLEGPLPHWFTSATSLDLRSNLFSGPIPSNVDQLFPELQDLYLSENHLNGSIPPSICNIHRLLVLSLRSNRLSGEFPQAWSAWQ</sequence>
<dbReference type="STRING" id="74649.A0A2P6Q7U5"/>
<keyword evidence="4" id="KW-1133">Transmembrane helix</keyword>
<comment type="subcellular location">
    <subcellularLocation>
        <location evidence="1">Membrane</location>
        <topology evidence="1">Single-pass type I membrane protein</topology>
    </subcellularLocation>
</comment>
<evidence type="ECO:0000256" key="2">
    <source>
        <dbReference type="ARBA" id="ARBA00022692"/>
    </source>
</evidence>
<dbReference type="InterPro" id="IPR001611">
    <property type="entry name" value="Leu-rich_rpt"/>
</dbReference>
<protein>
    <submittedName>
        <fullName evidence="8">Putative non-specific serine/threonine protein kinase</fullName>
        <ecNumber evidence="8">2.7.11.1</ecNumber>
    </submittedName>
</protein>
<keyword evidence="2" id="KW-0812">Transmembrane</keyword>
<keyword evidence="3" id="KW-0732">Signal</keyword>
<dbReference type="Proteomes" id="UP000238479">
    <property type="component" value="Chromosome 5"/>
</dbReference>
<proteinExistence type="predicted"/>
<evidence type="ECO:0000256" key="5">
    <source>
        <dbReference type="ARBA" id="ARBA00023136"/>
    </source>
</evidence>
<name>A0A2P6Q7U5_ROSCH</name>
<keyword evidence="9" id="KW-1185">Reference proteome</keyword>
<dbReference type="EC" id="2.7.11.1" evidence="8"/>
<comment type="caution">
    <text evidence="8">The sequence shown here is derived from an EMBL/GenBank/DDBJ whole genome shotgun (WGS) entry which is preliminary data.</text>
</comment>
<dbReference type="GO" id="GO:0016020">
    <property type="term" value="C:membrane"/>
    <property type="evidence" value="ECO:0007669"/>
    <property type="project" value="UniProtKB-SubCell"/>
</dbReference>
<keyword evidence="6" id="KW-0675">Receptor</keyword>
<keyword evidence="8" id="KW-0723">Serine/threonine-protein kinase</keyword>
<dbReference type="Gramene" id="PRQ30237">
    <property type="protein sequence ID" value="PRQ30237"/>
    <property type="gene ID" value="RchiOBHm_Chr5g0022431"/>
</dbReference>
<dbReference type="SUPFAM" id="SSF52058">
    <property type="entry name" value="L domain-like"/>
    <property type="match status" value="1"/>
</dbReference>
<dbReference type="EMBL" id="PDCK01000043">
    <property type="protein sequence ID" value="PRQ30237.1"/>
    <property type="molecule type" value="Genomic_DNA"/>
</dbReference>
<dbReference type="Pfam" id="PF00560">
    <property type="entry name" value="LRR_1"/>
    <property type="match status" value="5"/>
</dbReference>
<dbReference type="InterPro" id="IPR046956">
    <property type="entry name" value="RLP23-like"/>
</dbReference>
<evidence type="ECO:0000256" key="4">
    <source>
        <dbReference type="ARBA" id="ARBA00022989"/>
    </source>
</evidence>
<dbReference type="OMA" id="GITRCHI"/>
<evidence type="ECO:0000256" key="7">
    <source>
        <dbReference type="ARBA" id="ARBA00023180"/>
    </source>
</evidence>
<keyword evidence="8" id="KW-0418">Kinase</keyword>
<organism evidence="8 9">
    <name type="scientific">Rosa chinensis</name>
    <name type="common">China rose</name>
    <dbReference type="NCBI Taxonomy" id="74649"/>
    <lineage>
        <taxon>Eukaryota</taxon>
        <taxon>Viridiplantae</taxon>
        <taxon>Streptophyta</taxon>
        <taxon>Embryophyta</taxon>
        <taxon>Tracheophyta</taxon>
        <taxon>Spermatophyta</taxon>
        <taxon>Magnoliopsida</taxon>
        <taxon>eudicotyledons</taxon>
        <taxon>Gunneridae</taxon>
        <taxon>Pentapetalae</taxon>
        <taxon>rosids</taxon>
        <taxon>fabids</taxon>
        <taxon>Rosales</taxon>
        <taxon>Rosaceae</taxon>
        <taxon>Rosoideae</taxon>
        <taxon>Rosoideae incertae sedis</taxon>
        <taxon>Rosa</taxon>
    </lineage>
</organism>
<evidence type="ECO:0000256" key="1">
    <source>
        <dbReference type="ARBA" id="ARBA00004479"/>
    </source>
</evidence>
<keyword evidence="5" id="KW-0472">Membrane</keyword>
<evidence type="ECO:0000313" key="8">
    <source>
        <dbReference type="EMBL" id="PRQ30237.1"/>
    </source>
</evidence>
<dbReference type="PANTHER" id="PTHR48063">
    <property type="entry name" value="LRR RECEPTOR-LIKE KINASE"/>
    <property type="match status" value="1"/>
</dbReference>
<dbReference type="PANTHER" id="PTHR48063:SF90">
    <property type="entry name" value="OS11G0565920 PROTEIN"/>
    <property type="match status" value="1"/>
</dbReference>
<dbReference type="GO" id="GO:0004674">
    <property type="term" value="F:protein serine/threonine kinase activity"/>
    <property type="evidence" value="ECO:0007669"/>
    <property type="project" value="UniProtKB-KW"/>
</dbReference>
<accession>A0A2P6Q7U5</accession>
<evidence type="ECO:0000256" key="6">
    <source>
        <dbReference type="ARBA" id="ARBA00023170"/>
    </source>
</evidence>
<dbReference type="Gene3D" id="3.80.10.10">
    <property type="entry name" value="Ribonuclease Inhibitor"/>
    <property type="match status" value="1"/>
</dbReference>
<evidence type="ECO:0000256" key="3">
    <source>
        <dbReference type="ARBA" id="ARBA00022729"/>
    </source>
</evidence>
<evidence type="ECO:0000313" key="9">
    <source>
        <dbReference type="Proteomes" id="UP000238479"/>
    </source>
</evidence>
<dbReference type="AlphaFoldDB" id="A0A2P6Q7U5"/>
<keyword evidence="7" id="KW-0325">Glycoprotein</keyword>
<gene>
    <name evidence="8" type="ORF">RchiOBHm_Chr5g0022431</name>
</gene>
<dbReference type="InterPro" id="IPR032675">
    <property type="entry name" value="LRR_dom_sf"/>
</dbReference>
<reference evidence="8 9" key="1">
    <citation type="journal article" date="2018" name="Nat. Genet.">
        <title>The Rosa genome provides new insights in the design of modern roses.</title>
        <authorList>
            <person name="Bendahmane M."/>
        </authorList>
    </citation>
    <scope>NUCLEOTIDE SEQUENCE [LARGE SCALE GENOMIC DNA]</scope>
    <source>
        <strain evidence="9">cv. Old Blush</strain>
    </source>
</reference>